<dbReference type="EMBL" id="BSPP01000010">
    <property type="protein sequence ID" value="GLS87706.1"/>
    <property type="molecule type" value="Genomic_DNA"/>
</dbReference>
<comment type="caution">
    <text evidence="2">The sequence shown here is derived from an EMBL/GenBank/DDBJ whole genome shotgun (WGS) entry which is preliminary data.</text>
</comment>
<keyword evidence="3" id="KW-1185">Reference proteome</keyword>
<feature type="transmembrane region" description="Helical" evidence="1">
    <location>
        <begin position="94"/>
        <end position="114"/>
    </location>
</feature>
<name>A0AA37U3E0_9RHOB</name>
<keyword evidence="1" id="KW-0472">Membrane</keyword>
<dbReference type="Proteomes" id="UP001157355">
    <property type="component" value="Unassembled WGS sequence"/>
</dbReference>
<gene>
    <name evidence="2" type="ORF">GCM10010873_26800</name>
</gene>
<dbReference type="AlphaFoldDB" id="A0AA37U3E0"/>
<protein>
    <submittedName>
        <fullName evidence="2">Uncharacterized protein</fullName>
    </submittedName>
</protein>
<sequence length="115" mass="12894">MIEDGVLHFSTGQDPDMGQVARSLRTAAAVHSTDDPIILHISPLLARRLAHHLDGGGFIDAREEVARLLKVEREAWVTQCHGVLDRARRHNRRALLTLSLSLLLFVGTPLWIFWA</sequence>
<keyword evidence="1" id="KW-1133">Transmembrane helix</keyword>
<keyword evidence="1" id="KW-0812">Transmembrane</keyword>
<proteinExistence type="predicted"/>
<evidence type="ECO:0000313" key="3">
    <source>
        <dbReference type="Proteomes" id="UP001157355"/>
    </source>
</evidence>
<evidence type="ECO:0000313" key="2">
    <source>
        <dbReference type="EMBL" id="GLS87706.1"/>
    </source>
</evidence>
<organism evidence="2 3">
    <name type="scientific">Cypionkella aquatica</name>
    <dbReference type="NCBI Taxonomy" id="1756042"/>
    <lineage>
        <taxon>Bacteria</taxon>
        <taxon>Pseudomonadati</taxon>
        <taxon>Pseudomonadota</taxon>
        <taxon>Alphaproteobacteria</taxon>
        <taxon>Rhodobacterales</taxon>
        <taxon>Paracoccaceae</taxon>
        <taxon>Cypionkella</taxon>
    </lineage>
</organism>
<accession>A0AA37U3E0</accession>
<evidence type="ECO:0000256" key="1">
    <source>
        <dbReference type="SAM" id="Phobius"/>
    </source>
</evidence>
<reference evidence="2 3" key="1">
    <citation type="journal article" date="2014" name="Int. J. Syst. Evol. Microbiol.">
        <title>Complete genome sequence of Corynebacterium casei LMG S-19264T (=DSM 44701T), isolated from a smear-ripened cheese.</title>
        <authorList>
            <consortium name="US DOE Joint Genome Institute (JGI-PGF)"/>
            <person name="Walter F."/>
            <person name="Albersmeier A."/>
            <person name="Kalinowski J."/>
            <person name="Ruckert C."/>
        </authorList>
    </citation>
    <scope>NUCLEOTIDE SEQUENCE [LARGE SCALE GENOMIC DNA]</scope>
    <source>
        <strain evidence="2 3">NBRC 111766</strain>
    </source>
</reference>
<dbReference type="RefSeq" id="WP_284325881.1">
    <property type="nucleotide sequence ID" value="NZ_BSPP01000010.1"/>
</dbReference>